<name>A0ACC2XDJ2_9TREE</name>
<comment type="caution">
    <text evidence="1">The sequence shown here is derived from an EMBL/GenBank/DDBJ whole genome shotgun (WGS) entry which is preliminary data.</text>
</comment>
<sequence>MHQVTGTVSRDGGPVTPTARTRAVYMPESPMTAGDKRIRMREEAERRQEERRKSVRTGALRRARQRASDQAATGRGQGRRKPVALDETEEERKKREKESVEAWRAWAAACVATNYIQPRRSLHPHLDKGIPTPSPRFSKSRTASQSAAPPRNTSPKFVSESSVRPAETDGMDGISPNSKGLTRTRSLEDGCTRTSDEYISIRRERPRFRHAYTEGMEVTIRFRDTSPSPTRVDHPTFVSAPLTPFIMESPNELLVLRNRLESKIMRGLLLELVQAVAAYVGAADSSLNHFNADENGERKAGATSISSASFCLTSVRRARRIGALDTDPENDRIFWAREVQAVWADLAEAAGNPRYIPTIYRRAEYHADDDALETYDTAPDAYVRMLDDLEELLWGELEPPEDELPFAWEIEERVKAVGDSDFDSKSVNNADLASLKDSTSGRGASVSSAPAVGRRHRPSMWTNDFLSALQEGSDVAGGHGPTPQEAAPLAPIKELDFTQPGDAWTLACPGVKLLPGLNTLDLDLNTLPVESFVPRSQQQREAPSRVGSVNSRSPSVAVAASRRGTMAAVVETDGEGASGKTKEQLAEEGRARFAAWKASRQVQPLK</sequence>
<reference evidence="1" key="1">
    <citation type="submission" date="2023-04" db="EMBL/GenBank/DDBJ databases">
        <title>Draft Genome sequencing of Naganishia species isolated from polar environments using Oxford Nanopore Technology.</title>
        <authorList>
            <person name="Leo P."/>
            <person name="Venkateswaran K."/>
        </authorList>
    </citation>
    <scope>NUCLEOTIDE SEQUENCE</scope>
    <source>
        <strain evidence="1">MNA-CCFEE 5425</strain>
    </source>
</reference>
<evidence type="ECO:0000313" key="2">
    <source>
        <dbReference type="Proteomes" id="UP001243375"/>
    </source>
</evidence>
<proteinExistence type="predicted"/>
<dbReference type="Proteomes" id="UP001243375">
    <property type="component" value="Unassembled WGS sequence"/>
</dbReference>
<keyword evidence="2" id="KW-1185">Reference proteome</keyword>
<dbReference type="EMBL" id="JASBWU010000005">
    <property type="protein sequence ID" value="KAJ9121685.1"/>
    <property type="molecule type" value="Genomic_DNA"/>
</dbReference>
<organism evidence="1 2">
    <name type="scientific">Naganishia vaughanmartiniae</name>
    <dbReference type="NCBI Taxonomy" id="1424756"/>
    <lineage>
        <taxon>Eukaryota</taxon>
        <taxon>Fungi</taxon>
        <taxon>Dikarya</taxon>
        <taxon>Basidiomycota</taxon>
        <taxon>Agaricomycotina</taxon>
        <taxon>Tremellomycetes</taxon>
        <taxon>Filobasidiales</taxon>
        <taxon>Filobasidiaceae</taxon>
        <taxon>Naganishia</taxon>
    </lineage>
</organism>
<evidence type="ECO:0000313" key="1">
    <source>
        <dbReference type="EMBL" id="KAJ9121685.1"/>
    </source>
</evidence>
<protein>
    <submittedName>
        <fullName evidence="1">Uncharacterized protein</fullName>
    </submittedName>
</protein>
<gene>
    <name evidence="1" type="ORF">QFC22_002305</name>
</gene>
<accession>A0ACC2XDJ2</accession>